<feature type="domain" description="SCP" evidence="1">
    <location>
        <begin position="149"/>
        <end position="272"/>
    </location>
</feature>
<keyword evidence="2" id="KW-1185">Reference proteome</keyword>
<dbReference type="SMART" id="SM00198">
    <property type="entry name" value="SCP"/>
    <property type="match status" value="1"/>
</dbReference>
<evidence type="ECO:0000259" key="1">
    <source>
        <dbReference type="SMART" id="SM00198"/>
    </source>
</evidence>
<dbReference type="InterPro" id="IPR055805">
    <property type="entry name" value="DUF7381"/>
</dbReference>
<dbReference type="AlphaFoldDB" id="A0A0N5BLQ3"/>
<dbReference type="SUPFAM" id="SSF55797">
    <property type="entry name" value="PR-1-like"/>
    <property type="match status" value="1"/>
</dbReference>
<dbReference type="InterPro" id="IPR014044">
    <property type="entry name" value="CAP_dom"/>
</dbReference>
<dbReference type="InterPro" id="IPR035940">
    <property type="entry name" value="CAP_sf"/>
</dbReference>
<evidence type="ECO:0000313" key="3">
    <source>
        <dbReference type="WBParaSite" id="SPAL_0000684900.1"/>
    </source>
</evidence>
<dbReference type="WBParaSite" id="SPAL_0000684900.1">
    <property type="protein sequence ID" value="SPAL_0000684900.1"/>
    <property type="gene ID" value="SPAL_0000684900"/>
</dbReference>
<sequence length="284" mass="33470">MYATSKQMVDEILRDHTMVNPRHLLITKISSISNIETYFPERQKYRNVSTGKYETRISPYLITEYYIKNNFKFICNGKTFDSYSNALSYVMKVKRNDHSLSMRRPSMNVPPSIDINNLENQIIYCRKFWLVLWKSCNYYCYSSNNFKIMKQKFLLELKYYREKYGAKPLVENSYLSNSALNLLTQAVSMRKKIDITKLENIGKGTLVDAPLILNKWFGEHKFFTNKDLGSPKTKHFIAMVWKSARNVGIAIMRADNEIYVKLIYDKKVNIPNIQNEIIFKNYIG</sequence>
<evidence type="ECO:0000313" key="2">
    <source>
        <dbReference type="Proteomes" id="UP000046392"/>
    </source>
</evidence>
<dbReference type="Pfam" id="PF24100">
    <property type="entry name" value="DUF7381"/>
    <property type="match status" value="1"/>
</dbReference>
<organism evidence="2 3">
    <name type="scientific">Strongyloides papillosus</name>
    <name type="common">Intestinal threadworm</name>
    <dbReference type="NCBI Taxonomy" id="174720"/>
    <lineage>
        <taxon>Eukaryota</taxon>
        <taxon>Metazoa</taxon>
        <taxon>Ecdysozoa</taxon>
        <taxon>Nematoda</taxon>
        <taxon>Chromadorea</taxon>
        <taxon>Rhabditida</taxon>
        <taxon>Tylenchina</taxon>
        <taxon>Panagrolaimomorpha</taxon>
        <taxon>Strongyloidoidea</taxon>
        <taxon>Strongyloididae</taxon>
        <taxon>Strongyloides</taxon>
    </lineage>
</organism>
<name>A0A0N5BLQ3_STREA</name>
<reference evidence="3" key="1">
    <citation type="submission" date="2017-02" db="UniProtKB">
        <authorList>
            <consortium name="WormBaseParasite"/>
        </authorList>
    </citation>
    <scope>IDENTIFICATION</scope>
</reference>
<protein>
    <submittedName>
        <fullName evidence="3">SCP domain-containing protein</fullName>
    </submittedName>
</protein>
<accession>A0A0N5BLQ3</accession>
<dbReference type="Gene3D" id="3.40.33.10">
    <property type="entry name" value="CAP"/>
    <property type="match status" value="1"/>
</dbReference>
<dbReference type="Proteomes" id="UP000046392">
    <property type="component" value="Unplaced"/>
</dbReference>
<proteinExistence type="predicted"/>